<dbReference type="HOGENOM" id="CLU_2874515_0_0_1"/>
<reference evidence="1" key="2">
    <citation type="submission" date="2013-04" db="UniProtKB">
        <authorList>
            <consortium name="EnsemblPlants"/>
        </authorList>
    </citation>
    <scope>IDENTIFICATION</scope>
</reference>
<reference evidence="1" key="1">
    <citation type="journal article" date="2013" name="Nat. Commun.">
        <title>Whole-genome sequencing of Oryza brachyantha reveals mechanisms underlying Oryza genome evolution.</title>
        <authorList>
            <person name="Chen J."/>
            <person name="Huang Q."/>
            <person name="Gao D."/>
            <person name="Wang J."/>
            <person name="Lang Y."/>
            <person name="Liu T."/>
            <person name="Li B."/>
            <person name="Bai Z."/>
            <person name="Luis Goicoechea J."/>
            <person name="Liang C."/>
            <person name="Chen C."/>
            <person name="Zhang W."/>
            <person name="Sun S."/>
            <person name="Liao Y."/>
            <person name="Zhang X."/>
            <person name="Yang L."/>
            <person name="Song C."/>
            <person name="Wang M."/>
            <person name="Shi J."/>
            <person name="Liu G."/>
            <person name="Liu J."/>
            <person name="Zhou H."/>
            <person name="Zhou W."/>
            <person name="Yu Q."/>
            <person name="An N."/>
            <person name="Chen Y."/>
            <person name="Cai Q."/>
            <person name="Wang B."/>
            <person name="Liu B."/>
            <person name="Min J."/>
            <person name="Huang Y."/>
            <person name="Wu H."/>
            <person name="Li Z."/>
            <person name="Zhang Y."/>
            <person name="Yin Y."/>
            <person name="Song W."/>
            <person name="Jiang J."/>
            <person name="Jackson S.A."/>
            <person name="Wing R.A."/>
            <person name="Wang J."/>
            <person name="Chen M."/>
        </authorList>
    </citation>
    <scope>NUCLEOTIDE SEQUENCE [LARGE SCALE GENOMIC DNA]</scope>
    <source>
        <strain evidence="1">cv. IRGC 101232</strain>
    </source>
</reference>
<dbReference type="AlphaFoldDB" id="J3N0G9"/>
<dbReference type="Gramene" id="OB10G10170.1">
    <property type="protein sequence ID" value="OB10G10170.1"/>
    <property type="gene ID" value="OB10G10170"/>
</dbReference>
<accession>J3N0G9</accession>
<proteinExistence type="predicted"/>
<evidence type="ECO:0000313" key="1">
    <source>
        <dbReference type="EnsemblPlants" id="OB10G10170.1"/>
    </source>
</evidence>
<dbReference type="EnsemblPlants" id="OB10G10170.1">
    <property type="protein sequence ID" value="OB10G10170.1"/>
    <property type="gene ID" value="OB10G10170"/>
</dbReference>
<keyword evidence="2" id="KW-1185">Reference proteome</keyword>
<protein>
    <submittedName>
        <fullName evidence="1">Uncharacterized protein</fullName>
    </submittedName>
</protein>
<dbReference type="Proteomes" id="UP000006038">
    <property type="component" value="Chromosome 10"/>
</dbReference>
<organism evidence="1">
    <name type="scientific">Oryza brachyantha</name>
    <name type="common">malo sina</name>
    <dbReference type="NCBI Taxonomy" id="4533"/>
    <lineage>
        <taxon>Eukaryota</taxon>
        <taxon>Viridiplantae</taxon>
        <taxon>Streptophyta</taxon>
        <taxon>Embryophyta</taxon>
        <taxon>Tracheophyta</taxon>
        <taxon>Spermatophyta</taxon>
        <taxon>Magnoliopsida</taxon>
        <taxon>Liliopsida</taxon>
        <taxon>Poales</taxon>
        <taxon>Poaceae</taxon>
        <taxon>BOP clade</taxon>
        <taxon>Oryzoideae</taxon>
        <taxon>Oryzeae</taxon>
        <taxon>Oryzinae</taxon>
        <taxon>Oryza</taxon>
    </lineage>
</organism>
<sequence>MQAVQISQIKKVQGDEYSDLKVVSITQNKDWWSHHTYIRQPKVSAKHMHSSLTLPISQKHEPHN</sequence>
<evidence type="ECO:0000313" key="2">
    <source>
        <dbReference type="Proteomes" id="UP000006038"/>
    </source>
</evidence>
<name>J3N0G9_ORYBR</name>